<proteinExistence type="predicted"/>
<reference evidence="2" key="1">
    <citation type="submission" date="2021-01" db="EMBL/GenBank/DDBJ databases">
        <authorList>
            <person name="Corre E."/>
            <person name="Pelletier E."/>
            <person name="Niang G."/>
            <person name="Scheremetjew M."/>
            <person name="Finn R."/>
            <person name="Kale V."/>
            <person name="Holt S."/>
            <person name="Cochrane G."/>
            <person name="Meng A."/>
            <person name="Brown T."/>
            <person name="Cohen L."/>
        </authorList>
    </citation>
    <scope>NUCLEOTIDE SEQUENCE</scope>
    <source>
        <strain evidence="2">SAG 36.94</strain>
    </source>
</reference>
<feature type="region of interest" description="Disordered" evidence="1">
    <location>
        <begin position="1"/>
        <end position="48"/>
    </location>
</feature>
<dbReference type="AlphaFoldDB" id="A0A7S1TAD6"/>
<gene>
    <name evidence="2" type="ORF">CCAE0312_LOCUS2351</name>
</gene>
<protein>
    <submittedName>
        <fullName evidence="2">Uncharacterized protein</fullName>
    </submittedName>
</protein>
<dbReference type="EMBL" id="HBGH01004241">
    <property type="protein sequence ID" value="CAD9230089.1"/>
    <property type="molecule type" value="Transcribed_RNA"/>
</dbReference>
<sequence>MGHHEGKGWASRKEMTEYRSVCPQPKTCRRKRRRGQGGTHLIPSPRPAPELFPFPIRLKRDLGESGMEFVLPAPMPYKQWLSHCNAVAPFRLGTRMQKVDSIQDDRILPVYGWASGKVFLVSTRLRWSTFLILHVA</sequence>
<evidence type="ECO:0000313" key="2">
    <source>
        <dbReference type="EMBL" id="CAD9230089.1"/>
    </source>
</evidence>
<feature type="compositionally biased region" description="Basic and acidic residues" evidence="1">
    <location>
        <begin position="1"/>
        <end position="17"/>
    </location>
</feature>
<accession>A0A7S1TAD6</accession>
<organism evidence="2">
    <name type="scientific">Compsopogon caeruleus</name>
    <dbReference type="NCBI Taxonomy" id="31354"/>
    <lineage>
        <taxon>Eukaryota</taxon>
        <taxon>Rhodophyta</taxon>
        <taxon>Compsopogonophyceae</taxon>
        <taxon>Compsopogonales</taxon>
        <taxon>Compsopogonaceae</taxon>
        <taxon>Compsopogon</taxon>
    </lineage>
</organism>
<evidence type="ECO:0000256" key="1">
    <source>
        <dbReference type="SAM" id="MobiDB-lite"/>
    </source>
</evidence>
<name>A0A7S1TAD6_9RHOD</name>